<keyword evidence="3" id="KW-1185">Reference proteome</keyword>
<organism evidence="2 3">
    <name type="scientific">Heterotrigona itama</name>
    <dbReference type="NCBI Taxonomy" id="395501"/>
    <lineage>
        <taxon>Eukaryota</taxon>
        <taxon>Metazoa</taxon>
        <taxon>Ecdysozoa</taxon>
        <taxon>Arthropoda</taxon>
        <taxon>Hexapoda</taxon>
        <taxon>Insecta</taxon>
        <taxon>Pterygota</taxon>
        <taxon>Neoptera</taxon>
        <taxon>Endopterygota</taxon>
        <taxon>Hymenoptera</taxon>
        <taxon>Apocrita</taxon>
        <taxon>Aculeata</taxon>
        <taxon>Apoidea</taxon>
        <taxon>Anthophila</taxon>
        <taxon>Apidae</taxon>
        <taxon>Heterotrigona</taxon>
    </lineage>
</organism>
<evidence type="ECO:0000313" key="2">
    <source>
        <dbReference type="EMBL" id="CAD1480877.1"/>
    </source>
</evidence>
<sequence length="108" mass="11750">MTQAAQGAVRLEGDVITANGSILSGQVGNHGDTISLDDETSVCSCCCSGFQKKRRRPRFTVRRSPGKISHLLPMQQLPTLNARSSELRPPPLTPLLQLPPLHQHRASI</sequence>
<dbReference type="OrthoDB" id="7929456at2759"/>
<proteinExistence type="predicted"/>
<feature type="region of interest" description="Disordered" evidence="1">
    <location>
        <begin position="79"/>
        <end position="108"/>
    </location>
</feature>
<comment type="caution">
    <text evidence="2">The sequence shown here is derived from an EMBL/GenBank/DDBJ whole genome shotgun (WGS) entry which is preliminary data.</text>
</comment>
<dbReference type="Proteomes" id="UP000752696">
    <property type="component" value="Unassembled WGS sequence"/>
</dbReference>
<evidence type="ECO:0000256" key="1">
    <source>
        <dbReference type="SAM" id="MobiDB-lite"/>
    </source>
</evidence>
<reference evidence="2" key="1">
    <citation type="submission" date="2020-07" db="EMBL/GenBank/DDBJ databases">
        <authorList>
            <person name="Nazaruddin N."/>
        </authorList>
    </citation>
    <scope>NUCLEOTIDE SEQUENCE</scope>
</reference>
<evidence type="ECO:0000313" key="3">
    <source>
        <dbReference type="Proteomes" id="UP000752696"/>
    </source>
</evidence>
<protein>
    <submittedName>
        <fullName evidence="2">Uncharacterized protein</fullName>
    </submittedName>
</protein>
<accession>A0A6V7HJX4</accession>
<dbReference type="EMBL" id="CAJDYZ010012996">
    <property type="protein sequence ID" value="CAD1480877.1"/>
    <property type="molecule type" value="Genomic_DNA"/>
</dbReference>
<name>A0A6V7HJX4_9HYME</name>
<gene>
    <name evidence="2" type="ORF">MHI_LOCUS968688</name>
</gene>
<dbReference type="AlphaFoldDB" id="A0A6V7HJX4"/>